<dbReference type="GO" id="GO:0004386">
    <property type="term" value="F:helicase activity"/>
    <property type="evidence" value="ECO:0007669"/>
    <property type="project" value="UniProtKB-KW"/>
</dbReference>
<feature type="non-terminal residue" evidence="3">
    <location>
        <position position="1"/>
    </location>
</feature>
<dbReference type="RefSeq" id="WP_191740358.1">
    <property type="nucleotide sequence ID" value="NZ_JACSQB010000075.1"/>
</dbReference>
<feature type="domain" description="Helicase C-terminal" evidence="2">
    <location>
        <begin position="199"/>
        <end position="377"/>
    </location>
</feature>
<dbReference type="PROSITE" id="PS51194">
    <property type="entry name" value="HELICASE_CTER"/>
    <property type="match status" value="1"/>
</dbReference>
<dbReference type="Pfam" id="PF04851">
    <property type="entry name" value="ResIII"/>
    <property type="match status" value="1"/>
</dbReference>
<dbReference type="Proteomes" id="UP000627166">
    <property type="component" value="Unassembled WGS sequence"/>
</dbReference>
<dbReference type="Pfam" id="PF00271">
    <property type="entry name" value="Helicase_C"/>
    <property type="match status" value="1"/>
</dbReference>
<feature type="compositionally biased region" description="Basic and acidic residues" evidence="1">
    <location>
        <begin position="402"/>
        <end position="411"/>
    </location>
</feature>
<dbReference type="PANTHER" id="PTHR47396:SF1">
    <property type="entry name" value="ATP-DEPENDENT HELICASE IRC3-RELATED"/>
    <property type="match status" value="1"/>
</dbReference>
<accession>A0ABR8YT01</accession>
<protein>
    <submittedName>
        <fullName evidence="3">DEAD/DEAH box helicase family protein</fullName>
    </submittedName>
</protein>
<dbReference type="SMART" id="SM00490">
    <property type="entry name" value="HELICc"/>
    <property type="match status" value="1"/>
</dbReference>
<keyword evidence="3" id="KW-0067">ATP-binding</keyword>
<organism evidence="3 4">
    <name type="scientific">Clostridium faecium</name>
    <dbReference type="NCBI Taxonomy" id="2762223"/>
    <lineage>
        <taxon>Bacteria</taxon>
        <taxon>Bacillati</taxon>
        <taxon>Bacillota</taxon>
        <taxon>Clostridia</taxon>
        <taxon>Eubacteriales</taxon>
        <taxon>Clostridiaceae</taxon>
        <taxon>Clostridium</taxon>
    </lineage>
</organism>
<dbReference type="InterPro" id="IPR006935">
    <property type="entry name" value="Helicase/UvrB_N"/>
</dbReference>
<dbReference type="SUPFAM" id="SSF52540">
    <property type="entry name" value="P-loop containing nucleoside triphosphate hydrolases"/>
    <property type="match status" value="1"/>
</dbReference>
<evidence type="ECO:0000313" key="4">
    <source>
        <dbReference type="Proteomes" id="UP000627166"/>
    </source>
</evidence>
<dbReference type="InterPro" id="IPR001650">
    <property type="entry name" value="Helicase_C-like"/>
</dbReference>
<dbReference type="InterPro" id="IPR050742">
    <property type="entry name" value="Helicase_Restrict-Modif_Enz"/>
</dbReference>
<keyword evidence="3" id="KW-0378">Hydrolase</keyword>
<reference evidence="3 4" key="1">
    <citation type="submission" date="2020-08" db="EMBL/GenBank/DDBJ databases">
        <title>A Genomic Blueprint of the Chicken Gut Microbiome.</title>
        <authorList>
            <person name="Gilroy R."/>
            <person name="Ravi A."/>
            <person name="Getino M."/>
            <person name="Pursley I."/>
            <person name="Horton D.L."/>
            <person name="Alikhan N.-F."/>
            <person name="Baker D."/>
            <person name="Gharbi K."/>
            <person name="Hall N."/>
            <person name="Watson M."/>
            <person name="Adriaenssens E.M."/>
            <person name="Foster-Nyarko E."/>
            <person name="Jarju S."/>
            <person name="Secka A."/>
            <person name="Antonio M."/>
            <person name="Oren A."/>
            <person name="Chaudhuri R."/>
            <person name="La Ragione R.M."/>
            <person name="Hildebrand F."/>
            <person name="Pallen M.J."/>
        </authorList>
    </citation>
    <scope>NUCLEOTIDE SEQUENCE [LARGE SCALE GENOMIC DNA]</scope>
    <source>
        <strain evidence="3 4">N37</strain>
    </source>
</reference>
<comment type="caution">
    <text evidence="3">The sequence shown here is derived from an EMBL/GenBank/DDBJ whole genome shotgun (WGS) entry which is preliminary data.</text>
</comment>
<dbReference type="InterPro" id="IPR027417">
    <property type="entry name" value="P-loop_NTPase"/>
</dbReference>
<evidence type="ECO:0000259" key="2">
    <source>
        <dbReference type="PROSITE" id="PS51194"/>
    </source>
</evidence>
<evidence type="ECO:0000256" key="1">
    <source>
        <dbReference type="SAM" id="MobiDB-lite"/>
    </source>
</evidence>
<keyword evidence="3" id="KW-0347">Helicase</keyword>
<dbReference type="EMBL" id="JACSQB010000075">
    <property type="protein sequence ID" value="MBD8047388.1"/>
    <property type="molecule type" value="Genomic_DNA"/>
</dbReference>
<evidence type="ECO:0000313" key="3">
    <source>
        <dbReference type="EMBL" id="MBD8047388.1"/>
    </source>
</evidence>
<dbReference type="PANTHER" id="PTHR47396">
    <property type="entry name" value="TYPE I RESTRICTION ENZYME ECOKI R PROTEIN"/>
    <property type="match status" value="1"/>
</dbReference>
<name>A0ABR8YT01_9CLOT</name>
<dbReference type="Gene3D" id="3.40.50.300">
    <property type="entry name" value="P-loop containing nucleotide triphosphate hydrolases"/>
    <property type="match status" value="2"/>
</dbReference>
<feature type="non-terminal residue" evidence="3">
    <location>
        <position position="445"/>
    </location>
</feature>
<feature type="region of interest" description="Disordered" evidence="1">
    <location>
        <begin position="392"/>
        <end position="411"/>
    </location>
</feature>
<proteinExistence type="predicted"/>
<sequence>SDDDLGAKDVGFEPTTNVEELMGNYDQVKKLDLGQNMTVVFSTYQSIDVLHKAQEAGYPEFDLIIADEAHRTTGANKLGEDSAFTEVHSNKNIKGKLRLYQTATPKIYDQNAKRKAEENSIVVSSMDDKEKYGEEIYRLGFGEAVARGYLTDYKVTVLAVSESYINKDMQKMMAADNQLKVDDIGKIIGVWNAMVKRNGVTGEITGAPMKRAIAFTDTIKHSKIISNEFETVVNEYLDTQSTESFSVDVHHVDGGLNALEKEEELDWLADDSLEDNRARVLSNVRFLTEGIDVPNLDAIIFFSPKKSQVDIVQAVGRIMRRAEGKEYGYIILPIVVADGVDPKDALDNDKKYKQVWQVLNALRSTDERFDAEVNHLDLNKKKDGRINFIGVNSSPDGDVTESEGKEIEQNQKPKQLELPLNWKEMQNAFYGKVVQKVGDRRYLED</sequence>
<gene>
    <name evidence="3" type="ORF">H9637_10125</name>
</gene>
<keyword evidence="3" id="KW-0547">Nucleotide-binding</keyword>
<keyword evidence="4" id="KW-1185">Reference proteome</keyword>